<feature type="compositionally biased region" description="Low complexity" evidence="1">
    <location>
        <begin position="153"/>
        <end position="162"/>
    </location>
</feature>
<reference evidence="3" key="1">
    <citation type="submission" date="2024-06" db="EMBL/GenBank/DDBJ databases">
        <title>Complete genome sequence of the cellulolytic actinobacterium, Cellulosimicrobium ES-005.</title>
        <authorList>
            <person name="Matthews C.T."/>
            <person name="Underwood K.D."/>
            <person name="Ghanchi K.M."/>
            <person name="Fields S.D."/>
            <person name="Gardner S.G."/>
        </authorList>
    </citation>
    <scope>NUCLEOTIDE SEQUENCE</scope>
    <source>
        <strain evidence="3">ES-005</strain>
    </source>
</reference>
<dbReference type="AlphaFoldDB" id="A0AAU8FZW4"/>
<protein>
    <submittedName>
        <fullName evidence="3">Uncharacterized protein</fullName>
    </submittedName>
</protein>
<feature type="region of interest" description="Disordered" evidence="1">
    <location>
        <begin position="1"/>
        <end position="111"/>
    </location>
</feature>
<evidence type="ECO:0000256" key="2">
    <source>
        <dbReference type="SAM" id="Phobius"/>
    </source>
</evidence>
<feature type="compositionally biased region" description="Basic and acidic residues" evidence="1">
    <location>
        <begin position="267"/>
        <end position="287"/>
    </location>
</feature>
<feature type="region of interest" description="Disordered" evidence="1">
    <location>
        <begin position="257"/>
        <end position="358"/>
    </location>
</feature>
<dbReference type="EMBL" id="CP159290">
    <property type="protein sequence ID" value="XCH30117.1"/>
    <property type="molecule type" value="Genomic_DNA"/>
</dbReference>
<evidence type="ECO:0000313" key="3">
    <source>
        <dbReference type="EMBL" id="XCH30117.1"/>
    </source>
</evidence>
<feature type="compositionally biased region" description="Gly residues" evidence="1">
    <location>
        <begin position="334"/>
        <end position="358"/>
    </location>
</feature>
<accession>A0AAU8FZW4</accession>
<feature type="compositionally biased region" description="Basic and acidic residues" evidence="1">
    <location>
        <begin position="295"/>
        <end position="323"/>
    </location>
</feature>
<keyword evidence="2" id="KW-1133">Transmembrane helix</keyword>
<dbReference type="RefSeq" id="WP_353708131.1">
    <property type="nucleotide sequence ID" value="NZ_CP159290.1"/>
</dbReference>
<feature type="compositionally biased region" description="Pro residues" evidence="1">
    <location>
        <begin position="1"/>
        <end position="12"/>
    </location>
</feature>
<sequence length="358" mass="36740">MAVRFVPPPGWPVPEGFTPTTDWHPDPSWPAPPPGWVFWEDATTSGSPVPVPLPDAPVLRTTEPLPAGASHPAPVPSGGGTPTRRSLRERSSGATPAVGTTGAVGAHPAEPGADATRVATLDPVGASAVDDHPVVGSTMILPALGALLDDPAARPTTTGAPTVSAGPARSGVVPVGPTPTGPAAPPVRTTANPAPRATTGVGPLALPGADDDEDAAPDRGRRWLVPTAVGLAGVALGLLVGIGLTLSAQGEAQREKAEAQRVQSEVAAEREQLESERADLEAQRAELDAATTQLTEREEAVAKAEEDATKRSQELDDRQKQQDERDEQQDPPGNGNGNGNGNNGNGDDGGWDWGDWGW</sequence>
<gene>
    <name evidence="3" type="ORF">ABRQ22_00025</name>
</gene>
<feature type="compositionally biased region" description="Pro residues" evidence="1">
    <location>
        <begin position="176"/>
        <end position="185"/>
    </location>
</feature>
<keyword evidence="2" id="KW-0472">Membrane</keyword>
<evidence type="ECO:0000256" key="1">
    <source>
        <dbReference type="SAM" id="MobiDB-lite"/>
    </source>
</evidence>
<keyword evidence="2" id="KW-0812">Transmembrane</keyword>
<feature type="transmembrane region" description="Helical" evidence="2">
    <location>
        <begin position="223"/>
        <end position="246"/>
    </location>
</feature>
<proteinExistence type="predicted"/>
<feature type="compositionally biased region" description="Low complexity" evidence="1">
    <location>
        <begin position="186"/>
        <end position="208"/>
    </location>
</feature>
<name>A0AAU8FZW4_9MICO</name>
<feature type="region of interest" description="Disordered" evidence="1">
    <location>
        <begin position="153"/>
        <end position="218"/>
    </location>
</feature>
<organism evidence="3">
    <name type="scientific">Cellulosimicrobium sp. ES-005</name>
    <dbReference type="NCBI Taxonomy" id="3163031"/>
    <lineage>
        <taxon>Bacteria</taxon>
        <taxon>Bacillati</taxon>
        <taxon>Actinomycetota</taxon>
        <taxon>Actinomycetes</taxon>
        <taxon>Micrococcales</taxon>
        <taxon>Promicromonosporaceae</taxon>
        <taxon>Cellulosimicrobium</taxon>
    </lineage>
</organism>